<dbReference type="AlphaFoldDB" id="A0A0J9SMC8"/>
<dbReference type="NCBIfam" id="TIGR01607">
    <property type="entry name" value="PST-A"/>
    <property type="match status" value="1"/>
</dbReference>
<dbReference type="EMBL" id="KQ234144">
    <property type="protein sequence ID" value="KMZ83152.1"/>
    <property type="molecule type" value="Genomic_DNA"/>
</dbReference>
<feature type="compositionally biased region" description="Polar residues" evidence="1">
    <location>
        <begin position="33"/>
        <end position="42"/>
    </location>
</feature>
<proteinExistence type="predicted"/>
<feature type="compositionally biased region" description="Basic and acidic residues" evidence="1">
    <location>
        <begin position="389"/>
        <end position="404"/>
    </location>
</feature>
<feature type="domain" description="Serine aminopeptidase S33" evidence="2">
    <location>
        <begin position="276"/>
        <end position="324"/>
    </location>
</feature>
<feature type="compositionally biased region" description="Basic and acidic residues" evidence="1">
    <location>
        <begin position="57"/>
        <end position="124"/>
    </location>
</feature>
<protein>
    <recommendedName>
        <fullName evidence="2">Serine aminopeptidase S33 domain-containing protein</fullName>
    </recommendedName>
</protein>
<dbReference type="PANTHER" id="PTHR11614">
    <property type="entry name" value="PHOSPHOLIPASE-RELATED"/>
    <property type="match status" value="1"/>
</dbReference>
<sequence>MTEATNRPAGRGPQNRPGNRPANRGGNKAANRGANQSASQPANKAPNRVTNGVARATQEKKTSNEPERKVSTEPEKKVSIEPDKKAPTEPERKAPTEPERKVPAEPEKKAPTDAERKVSTEPEKATGQPAKQAISGGAKEAINQTEKGAKETPNRDANKAAIATSAPATSAPATFAPATSAPATSAPATSAAAAAAPDDGGSQSGALKTGSFVSRDGLELKTYEWVVNKPVGIILLVHALNSHVRFEYLKHNVIIESKEKATLLDGKNYYIYKDSWIEQLNKNGYSVYGLDMRGHGQSGCVQNVKTHINDFHDLVYDVLEYANIVYDSLCTGGKKKKKKSPSGGVNTSSDTAPSGGLSSSASTSDDNDTSQGSRTSSGNAPPSGANSVRRSDANSMKRSDANNMRRSDVPPFFLMGLSMGGNIVLRILELGGKKGDESIKRLNIKGVISLAGMISLDDLKKKPEYKYFYIPMGKLASMVLPTMRMTPSLNFKMFPFINDLFSFDAHCYPKPVTNRFGSELLKAVDALRNDVKFIPEEAQILLVHSVLDSACSYNGVLKFFKSIQTKNKELFTIEDMDHILPLEPGNERILKKVIDWLAQLQCVRG</sequence>
<evidence type="ECO:0000256" key="1">
    <source>
        <dbReference type="SAM" id="MobiDB-lite"/>
    </source>
</evidence>
<dbReference type="Pfam" id="PF12146">
    <property type="entry name" value="Hydrolase_4"/>
    <property type="match status" value="2"/>
</dbReference>
<evidence type="ECO:0000313" key="3">
    <source>
        <dbReference type="EMBL" id="KMZ83152.1"/>
    </source>
</evidence>
<feature type="region of interest" description="Disordered" evidence="1">
    <location>
        <begin position="1"/>
        <end position="140"/>
    </location>
</feature>
<dbReference type="InterPro" id="IPR051044">
    <property type="entry name" value="MAG_DAG_Lipase"/>
</dbReference>
<dbReference type="Proteomes" id="UP000053562">
    <property type="component" value="Unassembled WGS sequence"/>
</dbReference>
<organism evidence="3 4">
    <name type="scientific">Plasmodium vivax India VII</name>
    <dbReference type="NCBI Taxonomy" id="1077284"/>
    <lineage>
        <taxon>Eukaryota</taxon>
        <taxon>Sar</taxon>
        <taxon>Alveolata</taxon>
        <taxon>Apicomplexa</taxon>
        <taxon>Aconoidasida</taxon>
        <taxon>Haemosporida</taxon>
        <taxon>Plasmodiidae</taxon>
        <taxon>Plasmodium</taxon>
        <taxon>Plasmodium (Plasmodium)</taxon>
    </lineage>
</organism>
<dbReference type="InterPro" id="IPR022742">
    <property type="entry name" value="Hydrolase_4"/>
</dbReference>
<feature type="compositionally biased region" description="Polar residues" evidence="1">
    <location>
        <begin position="371"/>
        <end position="388"/>
    </location>
</feature>
<feature type="domain" description="Serine aminopeptidase S33" evidence="2">
    <location>
        <begin position="407"/>
        <end position="584"/>
    </location>
</feature>
<accession>A0A0J9SMC8</accession>
<feature type="region of interest" description="Disordered" evidence="1">
    <location>
        <begin position="333"/>
        <end position="404"/>
    </location>
</feature>
<evidence type="ECO:0000259" key="2">
    <source>
        <dbReference type="Pfam" id="PF12146"/>
    </source>
</evidence>
<dbReference type="SUPFAM" id="SSF53474">
    <property type="entry name" value="alpha/beta-Hydrolases"/>
    <property type="match status" value="1"/>
</dbReference>
<evidence type="ECO:0000313" key="4">
    <source>
        <dbReference type="Proteomes" id="UP000053562"/>
    </source>
</evidence>
<feature type="region of interest" description="Disordered" evidence="1">
    <location>
        <begin position="164"/>
        <end position="184"/>
    </location>
</feature>
<dbReference type="Gene3D" id="3.40.50.1820">
    <property type="entry name" value="alpha/beta hydrolase"/>
    <property type="match status" value="1"/>
</dbReference>
<gene>
    <name evidence="3" type="ORF">PVIIG_04033</name>
</gene>
<name>A0A0J9SMC8_PLAVI</name>
<dbReference type="InterPro" id="IPR006494">
    <property type="entry name" value="PST_A"/>
</dbReference>
<dbReference type="OrthoDB" id="2498029at2759"/>
<dbReference type="InterPro" id="IPR029058">
    <property type="entry name" value="AB_hydrolase_fold"/>
</dbReference>
<feature type="compositionally biased region" description="Low complexity" evidence="1">
    <location>
        <begin position="351"/>
        <end position="364"/>
    </location>
</feature>
<reference evidence="3 4" key="1">
    <citation type="submission" date="2011-08" db="EMBL/GenBank/DDBJ databases">
        <title>The Genome Sequence of Plasmodium vivax India VII.</title>
        <authorList>
            <consortium name="The Broad Institute Genome Sequencing Platform"/>
            <consortium name="The Broad Institute Genome Sequencing Center for Infectious Disease"/>
            <person name="Neafsey D."/>
            <person name="Carlton J."/>
            <person name="Barnwell J."/>
            <person name="Collins W."/>
            <person name="Escalante A."/>
            <person name="Mullikin J."/>
            <person name="Saul A."/>
            <person name="Guigo R."/>
            <person name="Camara F."/>
            <person name="Young S.K."/>
            <person name="Zeng Q."/>
            <person name="Gargeya S."/>
            <person name="Fitzgerald M."/>
            <person name="Haas B."/>
            <person name="Abouelleil A."/>
            <person name="Alvarado L."/>
            <person name="Arachchi H.M."/>
            <person name="Berlin A."/>
            <person name="Brown A."/>
            <person name="Chapman S.B."/>
            <person name="Chen Z."/>
            <person name="Dunbar C."/>
            <person name="Freedman E."/>
            <person name="Gearin G."/>
            <person name="Gellesch M."/>
            <person name="Goldberg J."/>
            <person name="Griggs A."/>
            <person name="Gujja S."/>
            <person name="Heiman D."/>
            <person name="Howarth C."/>
            <person name="Larson L."/>
            <person name="Lui A."/>
            <person name="MacDonald P.J.P."/>
            <person name="Montmayeur A."/>
            <person name="Murphy C."/>
            <person name="Neiman D."/>
            <person name="Pearson M."/>
            <person name="Priest M."/>
            <person name="Roberts A."/>
            <person name="Saif S."/>
            <person name="Shea T."/>
            <person name="Shenoy N."/>
            <person name="Sisk P."/>
            <person name="Stolte C."/>
            <person name="Sykes S."/>
            <person name="Wortman J."/>
            <person name="Nusbaum C."/>
            <person name="Birren B."/>
        </authorList>
    </citation>
    <scope>NUCLEOTIDE SEQUENCE [LARGE SCALE GENOMIC DNA]</scope>
    <source>
        <strain evidence="3 4">India VII</strain>
    </source>
</reference>